<keyword evidence="3" id="KW-1185">Reference proteome</keyword>
<accession>A0AAW9RLB5</accession>
<gene>
    <name evidence="2" type="ORF">V3330_19355</name>
</gene>
<dbReference type="RefSeq" id="WP_354697121.1">
    <property type="nucleotide sequence ID" value="NZ_JAZHOG010000020.1"/>
</dbReference>
<dbReference type="Pfam" id="PF05118">
    <property type="entry name" value="Asp_Arg_Hydrox"/>
    <property type="match status" value="1"/>
</dbReference>
<dbReference type="SUPFAM" id="SSF51197">
    <property type="entry name" value="Clavaminate synthase-like"/>
    <property type="match status" value="1"/>
</dbReference>
<evidence type="ECO:0000313" key="2">
    <source>
        <dbReference type="EMBL" id="MEJ8569794.1"/>
    </source>
</evidence>
<organism evidence="2 3">
    <name type="scientific">Elongatibacter sediminis</name>
    <dbReference type="NCBI Taxonomy" id="3119006"/>
    <lineage>
        <taxon>Bacteria</taxon>
        <taxon>Pseudomonadati</taxon>
        <taxon>Pseudomonadota</taxon>
        <taxon>Gammaproteobacteria</taxon>
        <taxon>Chromatiales</taxon>
        <taxon>Wenzhouxiangellaceae</taxon>
        <taxon>Elongatibacter</taxon>
    </lineage>
</organism>
<dbReference type="InterPro" id="IPR007803">
    <property type="entry name" value="Asp/Arg/Pro-Hydrxlase"/>
</dbReference>
<comment type="caution">
    <text evidence="2">The sequence shown here is derived from an EMBL/GenBank/DDBJ whole genome shotgun (WGS) entry which is preliminary data.</text>
</comment>
<evidence type="ECO:0000313" key="3">
    <source>
        <dbReference type="Proteomes" id="UP001359886"/>
    </source>
</evidence>
<sequence>MCDFDGHIRELGRVPEALLQPLDALLEHSRDTFLIENAHKPNKFGDFEKGTQHIVFQFPVSLNDHRRSDFMPIWDRYRDAIEPIIEAVTPHYGYENGKTCRIMLAKLKAGKQIHKHVDGMPAAAVPHKIHVPLVTHPDVRFWEDEDEYHLPRGSAFEVNNRIPHGGCNPSPVDRIHLIFDYFDAAA</sequence>
<dbReference type="AlphaFoldDB" id="A0AAW9RLB5"/>
<dbReference type="Gene3D" id="2.60.120.330">
    <property type="entry name" value="B-lactam Antibiotic, Isopenicillin N Synthase, Chain"/>
    <property type="match status" value="1"/>
</dbReference>
<dbReference type="Proteomes" id="UP001359886">
    <property type="component" value="Unassembled WGS sequence"/>
</dbReference>
<protein>
    <submittedName>
        <fullName evidence="2">Aspartyl/asparaginyl beta-hydroxylase domain-containing protein</fullName>
    </submittedName>
</protein>
<reference evidence="2 3" key="1">
    <citation type="submission" date="2024-02" db="EMBL/GenBank/DDBJ databases">
        <title>A novel Wenzhouxiangellaceae bacterium, isolated from coastal sediments.</title>
        <authorList>
            <person name="Du Z.-J."/>
            <person name="Ye Y.-Q."/>
            <person name="Zhang X.-Y."/>
        </authorList>
    </citation>
    <scope>NUCLEOTIDE SEQUENCE [LARGE SCALE GENOMIC DNA]</scope>
    <source>
        <strain evidence="2 3">CH-27</strain>
    </source>
</reference>
<name>A0AAW9RLB5_9GAMM</name>
<evidence type="ECO:0000259" key="1">
    <source>
        <dbReference type="Pfam" id="PF05118"/>
    </source>
</evidence>
<proteinExistence type="predicted"/>
<dbReference type="EMBL" id="JAZHOG010000020">
    <property type="protein sequence ID" value="MEJ8569794.1"/>
    <property type="molecule type" value="Genomic_DNA"/>
</dbReference>
<feature type="domain" description="Aspartyl/asparaginy/proline hydroxylase" evidence="1">
    <location>
        <begin position="98"/>
        <end position="181"/>
    </location>
</feature>
<dbReference type="InterPro" id="IPR027443">
    <property type="entry name" value="IPNS-like_sf"/>
</dbReference>